<feature type="domain" description="Amidohydrolase-related" evidence="6">
    <location>
        <begin position="51"/>
        <end position="378"/>
    </location>
</feature>
<dbReference type="SUPFAM" id="SSF51556">
    <property type="entry name" value="Metallo-dependent hydrolases"/>
    <property type="match status" value="1"/>
</dbReference>
<dbReference type="OrthoDB" id="50279at2157"/>
<feature type="binding site" evidence="5">
    <location>
        <begin position="322"/>
        <end position="323"/>
    </location>
    <ligand>
        <name>substrate</name>
    </ligand>
</feature>
<keyword evidence="4 5" id="KW-0665">Pyrimidine biosynthesis</keyword>
<reference evidence="8" key="1">
    <citation type="submission" date="2017-06" db="EMBL/GenBank/DDBJ databases">
        <authorList>
            <person name="Cremers G."/>
        </authorList>
    </citation>
    <scope>NUCLEOTIDE SEQUENCE [LARGE SCALE GENOMIC DNA]</scope>
</reference>
<evidence type="ECO:0000256" key="5">
    <source>
        <dbReference type="HAMAP-Rule" id="MF_00220"/>
    </source>
</evidence>
<keyword evidence="5" id="KW-0862">Zinc</keyword>
<evidence type="ECO:0000256" key="3">
    <source>
        <dbReference type="ARBA" id="ARBA00022801"/>
    </source>
</evidence>
<comment type="cofactor">
    <cofactor evidence="5">
        <name>Zn(2+)</name>
        <dbReference type="ChEBI" id="CHEBI:29105"/>
    </cofactor>
    <text evidence="5">Binds 2 Zn(2+) ions per subunit.</text>
</comment>
<evidence type="ECO:0000259" key="6">
    <source>
        <dbReference type="Pfam" id="PF01979"/>
    </source>
</evidence>
<dbReference type="NCBIfam" id="TIGR00857">
    <property type="entry name" value="pyrC_multi"/>
    <property type="match status" value="1"/>
</dbReference>
<dbReference type="PANTHER" id="PTHR43668">
    <property type="entry name" value="ALLANTOINASE"/>
    <property type="match status" value="1"/>
</dbReference>
<gene>
    <name evidence="5 7" type="primary">pyrC</name>
    <name evidence="7" type="ORF">MNV_430019</name>
</gene>
<dbReference type="FunFam" id="3.20.20.140:FF:000174">
    <property type="entry name" value="Dihydropyrimidinase-related protein 2"/>
    <property type="match status" value="1"/>
</dbReference>
<dbReference type="InterPro" id="IPR050138">
    <property type="entry name" value="DHOase/Allantoinase_Hydrolase"/>
</dbReference>
<dbReference type="PROSITE" id="PS00483">
    <property type="entry name" value="DIHYDROOROTASE_2"/>
    <property type="match status" value="1"/>
</dbReference>
<dbReference type="AlphaFoldDB" id="A0A284VQT4"/>
<comment type="similarity">
    <text evidence="5">Belongs to the metallo-dependent hydrolases superfamily. DHOase family. Class I DHOase subfamily.</text>
</comment>
<evidence type="ECO:0000313" key="7">
    <source>
        <dbReference type="EMBL" id="SNQ61651.1"/>
    </source>
</evidence>
<comment type="function">
    <text evidence="5">Catalyzes the reversible cyclization of carbamoyl aspartate to dihydroorotate.</text>
</comment>
<evidence type="ECO:0000256" key="4">
    <source>
        <dbReference type="ARBA" id="ARBA00022975"/>
    </source>
</evidence>
<dbReference type="Gene3D" id="3.20.20.140">
    <property type="entry name" value="Metal-dependent hydrolases"/>
    <property type="match status" value="1"/>
</dbReference>
<comment type="catalytic activity">
    <reaction evidence="5">
        <text>(S)-dihydroorotate + H2O = N-carbamoyl-L-aspartate + H(+)</text>
        <dbReference type="Rhea" id="RHEA:24296"/>
        <dbReference type="ChEBI" id="CHEBI:15377"/>
        <dbReference type="ChEBI" id="CHEBI:15378"/>
        <dbReference type="ChEBI" id="CHEBI:30864"/>
        <dbReference type="ChEBI" id="CHEBI:32814"/>
        <dbReference type="EC" id="3.5.2.3"/>
    </reaction>
</comment>
<dbReference type="GO" id="GO:0044205">
    <property type="term" value="P:'de novo' UMP biosynthetic process"/>
    <property type="evidence" value="ECO:0007669"/>
    <property type="project" value="UniProtKB-UniRule"/>
</dbReference>
<accession>A0A284VQT4</accession>
<dbReference type="Proteomes" id="UP000218615">
    <property type="component" value="Unassembled WGS sequence"/>
</dbReference>
<comment type="caution">
    <text evidence="5">Lacks conserved residue(s) required for the propagation of feature annotation.</text>
</comment>
<dbReference type="GO" id="GO:0005737">
    <property type="term" value="C:cytoplasm"/>
    <property type="evidence" value="ECO:0007669"/>
    <property type="project" value="TreeGrafter"/>
</dbReference>
<organism evidence="7 8">
    <name type="scientific">Candidatus Methanoperedens nitratireducens</name>
    <dbReference type="NCBI Taxonomy" id="1392998"/>
    <lineage>
        <taxon>Archaea</taxon>
        <taxon>Methanobacteriati</taxon>
        <taxon>Methanobacteriota</taxon>
        <taxon>Stenosarchaea group</taxon>
        <taxon>Methanomicrobia</taxon>
        <taxon>Methanosarcinales</taxon>
        <taxon>ANME-2 cluster</taxon>
        <taxon>Candidatus Methanoperedentaceae</taxon>
        <taxon>Candidatus Methanoperedens</taxon>
    </lineage>
</organism>
<dbReference type="InterPro" id="IPR006680">
    <property type="entry name" value="Amidohydro-rel"/>
</dbReference>
<dbReference type="STRING" id="1392998.ANME2D_01744"/>
<comment type="pathway">
    <text evidence="5">Pyrimidine metabolism; UMP biosynthesis via de novo pathway; (S)-dihydroorotate from bicarbonate: step 3/3.</text>
</comment>
<protein>
    <recommendedName>
        <fullName evidence="5">Dihydroorotase</fullName>
        <shortName evidence="5">DHOase</shortName>
        <ecNumber evidence="5">3.5.2.3</ecNumber>
    </recommendedName>
</protein>
<dbReference type="GO" id="GO:0008270">
    <property type="term" value="F:zinc ion binding"/>
    <property type="evidence" value="ECO:0007669"/>
    <property type="project" value="UniProtKB-UniRule"/>
</dbReference>
<dbReference type="Pfam" id="PF01979">
    <property type="entry name" value="Amidohydro_1"/>
    <property type="match status" value="1"/>
</dbReference>
<dbReference type="HAMAP" id="MF_00220_A">
    <property type="entry name" value="PyrC_classI_A"/>
    <property type="match status" value="1"/>
</dbReference>
<feature type="binding site" evidence="5">
    <location>
        <begin position="62"/>
        <end position="64"/>
    </location>
    <ligand>
        <name>substrate</name>
    </ligand>
</feature>
<dbReference type="SUPFAM" id="SSF51338">
    <property type="entry name" value="Composite domain of metallo-dependent hydrolases"/>
    <property type="match status" value="1"/>
</dbReference>
<feature type="binding site" evidence="5">
    <location>
        <position position="60"/>
    </location>
    <ligand>
        <name>Zn(2+)</name>
        <dbReference type="ChEBI" id="CHEBI:29105"/>
        <label>1</label>
    </ligand>
</feature>
<feature type="binding site" evidence="5">
    <location>
        <position position="62"/>
    </location>
    <ligand>
        <name>Zn(2+)</name>
        <dbReference type="ChEBI" id="CHEBI:29105"/>
        <label>1</label>
    </ligand>
</feature>
<evidence type="ECO:0000313" key="8">
    <source>
        <dbReference type="Proteomes" id="UP000218615"/>
    </source>
</evidence>
<feature type="binding site" evidence="5">
    <location>
        <position position="231"/>
    </location>
    <ligand>
        <name>Zn(2+)</name>
        <dbReference type="ChEBI" id="CHEBI:29105"/>
        <label>2</label>
    </ligand>
</feature>
<dbReference type="EMBL" id="FZMP01000189">
    <property type="protein sequence ID" value="SNQ61651.1"/>
    <property type="molecule type" value="Genomic_DNA"/>
</dbReference>
<dbReference type="InterPro" id="IPR032466">
    <property type="entry name" value="Metal_Hydrolase"/>
</dbReference>
<dbReference type="InterPro" id="IPR004722">
    <property type="entry name" value="DHOase"/>
</dbReference>
<keyword evidence="3 5" id="KW-0378">Hydrolase</keyword>
<dbReference type="EC" id="3.5.2.3" evidence="5"/>
<dbReference type="InterPro" id="IPR011059">
    <property type="entry name" value="Metal-dep_hydrolase_composite"/>
</dbReference>
<dbReference type="GO" id="GO:0004038">
    <property type="term" value="F:allantoinase activity"/>
    <property type="evidence" value="ECO:0007669"/>
    <property type="project" value="TreeGrafter"/>
</dbReference>
<dbReference type="PANTHER" id="PTHR43668:SF2">
    <property type="entry name" value="ALLANTOINASE"/>
    <property type="match status" value="1"/>
</dbReference>
<dbReference type="Gene3D" id="2.30.40.10">
    <property type="entry name" value="Urease, subunit C, domain 1"/>
    <property type="match status" value="1"/>
</dbReference>
<dbReference type="InterPro" id="IPR002195">
    <property type="entry name" value="Dihydroorotase_CS"/>
</dbReference>
<keyword evidence="8" id="KW-1185">Reference proteome</keyword>
<evidence type="ECO:0000256" key="1">
    <source>
        <dbReference type="ARBA" id="ARBA00008829"/>
    </source>
</evidence>
<feature type="binding site" evidence="5">
    <location>
        <position position="179"/>
    </location>
    <ligand>
        <name>Zn(2+)</name>
        <dbReference type="ChEBI" id="CHEBI:29105"/>
        <label>2</label>
    </ligand>
</feature>
<dbReference type="PROSITE" id="PS00482">
    <property type="entry name" value="DIHYDROOROTASE_1"/>
    <property type="match status" value="1"/>
</dbReference>
<dbReference type="UniPathway" id="UPA00070">
    <property type="reaction ID" value="UER00117"/>
</dbReference>
<sequence>MPDLVIKNARIFIGGALQPAEIAVDNGIISKIGKIIGTEEFNRVIDAKGALVLPGAIDVHVHFRDPGMTRKEDWYTGSCAAAAGGVTTVIDHPNTIPPTIDADSFRRKKKEAKKAIIDYGINAGVTQNLKFLKNLWELGATAFGEIFMAESTGSLNINDRTLGEALAVIGDLGAAACIHAEDEETIKQSVRVLKGKPEPENYSKARPALSERIAVEKAIKLGGNTKLHFCHISAGESLEIIRKTKTKNRNVTCEVAPHHLFLFTKDWKRLGTLGKMNPPLRNYQSQQSLWAGLGDGTIDIIASDHAPHLEPEKETDIWSAPAGVPGVETLMPLMLMAVKRNLITLKRLIEVTATSPARRFDLRKGVLAPGYDADVIIAGDAQEIRKEKMHSKAGWTPYNGMEGIFPKITISRGDVVFEDGEIVAKRGRGRFIPGKGLITESDED</sequence>
<feature type="binding site" evidence="5">
    <location>
        <position position="304"/>
    </location>
    <ligand>
        <name>Zn(2+)</name>
        <dbReference type="ChEBI" id="CHEBI:29105"/>
        <label>1</label>
    </ligand>
</feature>
<feature type="binding site" evidence="5">
    <location>
        <position position="308"/>
    </location>
    <ligand>
        <name>substrate</name>
    </ligand>
</feature>
<dbReference type="GO" id="GO:0006145">
    <property type="term" value="P:purine nucleobase catabolic process"/>
    <property type="evidence" value="ECO:0007669"/>
    <property type="project" value="TreeGrafter"/>
</dbReference>
<proteinExistence type="inferred from homology"/>
<feature type="binding site" evidence="5">
    <location>
        <position position="145"/>
    </location>
    <ligand>
        <name>Zn(2+)</name>
        <dbReference type="ChEBI" id="CHEBI:29105"/>
        <label>1</label>
    </ligand>
</feature>
<dbReference type="NCBIfam" id="NF002668">
    <property type="entry name" value="PRK02382.1"/>
    <property type="match status" value="1"/>
</dbReference>
<feature type="binding site" evidence="5">
    <location>
        <position position="145"/>
    </location>
    <ligand>
        <name>Zn(2+)</name>
        <dbReference type="ChEBI" id="CHEBI:29105"/>
        <label>2</label>
    </ligand>
</feature>
<feature type="binding site" evidence="5">
    <location>
        <position position="94"/>
    </location>
    <ligand>
        <name>substrate</name>
    </ligand>
</feature>
<comment type="similarity">
    <text evidence="1">Belongs to the metallo-dependent hydrolases superfamily. Hydantoinase/dihydropyrimidinase family.</text>
</comment>
<dbReference type="RefSeq" id="WP_096206311.1">
    <property type="nucleotide sequence ID" value="NZ_FZMP01000189.1"/>
</dbReference>
<name>A0A284VQT4_9EURY</name>
<evidence type="ECO:0000256" key="2">
    <source>
        <dbReference type="ARBA" id="ARBA00022723"/>
    </source>
</evidence>
<dbReference type="CDD" id="cd01318">
    <property type="entry name" value="DHOase_IIb"/>
    <property type="match status" value="1"/>
</dbReference>
<dbReference type="GO" id="GO:0004151">
    <property type="term" value="F:dihydroorotase activity"/>
    <property type="evidence" value="ECO:0007669"/>
    <property type="project" value="UniProtKB-UniRule"/>
</dbReference>
<feature type="active site" evidence="5">
    <location>
        <position position="304"/>
    </location>
</feature>
<keyword evidence="2 5" id="KW-0479">Metal-binding</keyword>